<feature type="non-terminal residue" evidence="1">
    <location>
        <position position="55"/>
    </location>
</feature>
<dbReference type="Proteomes" id="UP000886998">
    <property type="component" value="Unassembled WGS sequence"/>
</dbReference>
<dbReference type="AlphaFoldDB" id="A0A8X7CHE9"/>
<dbReference type="EMBL" id="BMAV01017437">
    <property type="protein sequence ID" value="GFY69078.1"/>
    <property type="molecule type" value="Genomic_DNA"/>
</dbReference>
<name>A0A8X7CHE9_9ARAC</name>
<evidence type="ECO:0000313" key="1">
    <source>
        <dbReference type="EMBL" id="GFY69078.1"/>
    </source>
</evidence>
<protein>
    <submittedName>
        <fullName evidence="1">Uncharacterized protein</fullName>
    </submittedName>
</protein>
<accession>A0A8X7CHE9</accession>
<gene>
    <name evidence="1" type="ORF">TNIN_274591</name>
</gene>
<dbReference type="OrthoDB" id="10497467at2759"/>
<keyword evidence="2" id="KW-1185">Reference proteome</keyword>
<evidence type="ECO:0000313" key="2">
    <source>
        <dbReference type="Proteomes" id="UP000886998"/>
    </source>
</evidence>
<reference evidence="1" key="1">
    <citation type="submission" date="2020-08" db="EMBL/GenBank/DDBJ databases">
        <title>Multicomponent nature underlies the extraordinary mechanical properties of spider dragline silk.</title>
        <authorList>
            <person name="Kono N."/>
            <person name="Nakamura H."/>
            <person name="Mori M."/>
            <person name="Yoshida Y."/>
            <person name="Ohtoshi R."/>
            <person name="Malay A.D."/>
            <person name="Moran D.A.P."/>
            <person name="Tomita M."/>
            <person name="Numata K."/>
            <person name="Arakawa K."/>
        </authorList>
    </citation>
    <scope>NUCLEOTIDE SEQUENCE</scope>
</reference>
<sequence>MLFMKASPDLGYYPGQPYLTSNRSNAEAALQWYVPEVPGRIPAHPSLSSIQVPVE</sequence>
<proteinExistence type="predicted"/>
<organism evidence="1 2">
    <name type="scientific">Trichonephila inaurata madagascariensis</name>
    <dbReference type="NCBI Taxonomy" id="2747483"/>
    <lineage>
        <taxon>Eukaryota</taxon>
        <taxon>Metazoa</taxon>
        <taxon>Ecdysozoa</taxon>
        <taxon>Arthropoda</taxon>
        <taxon>Chelicerata</taxon>
        <taxon>Arachnida</taxon>
        <taxon>Araneae</taxon>
        <taxon>Araneomorphae</taxon>
        <taxon>Entelegynae</taxon>
        <taxon>Araneoidea</taxon>
        <taxon>Nephilidae</taxon>
        <taxon>Trichonephila</taxon>
        <taxon>Trichonephila inaurata</taxon>
    </lineage>
</organism>
<comment type="caution">
    <text evidence="1">The sequence shown here is derived from an EMBL/GenBank/DDBJ whole genome shotgun (WGS) entry which is preliminary data.</text>
</comment>